<protein>
    <submittedName>
        <fullName evidence="8">(2Fe-2S) ferredoxin</fullName>
    </submittedName>
</protein>
<comment type="similarity">
    <text evidence="6">Belongs to the bacterial ring-hydroxylating dioxygenase ferredoxin component family.</text>
</comment>
<dbReference type="Pfam" id="PF00355">
    <property type="entry name" value="Rieske"/>
    <property type="match status" value="1"/>
</dbReference>
<keyword evidence="9" id="KW-1185">Reference proteome</keyword>
<dbReference type="EMBL" id="BMCP01000001">
    <property type="protein sequence ID" value="GGE30999.1"/>
    <property type="molecule type" value="Genomic_DNA"/>
</dbReference>
<dbReference type="RefSeq" id="WP_188408141.1">
    <property type="nucleotide sequence ID" value="NZ_BMCP01000001.1"/>
</dbReference>
<reference evidence="8" key="2">
    <citation type="submission" date="2020-09" db="EMBL/GenBank/DDBJ databases">
        <authorList>
            <person name="Sun Q."/>
            <person name="Sedlacek I."/>
        </authorList>
    </citation>
    <scope>NUCLEOTIDE SEQUENCE</scope>
    <source>
        <strain evidence="8">CCM 7684</strain>
    </source>
</reference>
<gene>
    <name evidence="8" type="ORF">GCM10007276_05230</name>
</gene>
<dbReference type="GO" id="GO:0046872">
    <property type="term" value="F:metal ion binding"/>
    <property type="evidence" value="ECO:0007669"/>
    <property type="project" value="UniProtKB-KW"/>
</dbReference>
<name>A0A8J2YFQ9_9RHOB</name>
<evidence type="ECO:0000256" key="1">
    <source>
        <dbReference type="ARBA" id="ARBA00022714"/>
    </source>
</evidence>
<evidence type="ECO:0000256" key="5">
    <source>
        <dbReference type="ARBA" id="ARBA00034078"/>
    </source>
</evidence>
<reference evidence="8" key="1">
    <citation type="journal article" date="2014" name="Int. J. Syst. Evol. Microbiol.">
        <title>Complete genome sequence of Corynebacterium casei LMG S-19264T (=DSM 44701T), isolated from a smear-ripened cheese.</title>
        <authorList>
            <consortium name="US DOE Joint Genome Institute (JGI-PGF)"/>
            <person name="Walter F."/>
            <person name="Albersmeier A."/>
            <person name="Kalinowski J."/>
            <person name="Ruckert C."/>
        </authorList>
    </citation>
    <scope>NUCLEOTIDE SEQUENCE</scope>
    <source>
        <strain evidence="8">CCM 7684</strain>
    </source>
</reference>
<dbReference type="Proteomes" id="UP000602745">
    <property type="component" value="Unassembled WGS sequence"/>
</dbReference>
<evidence type="ECO:0000313" key="8">
    <source>
        <dbReference type="EMBL" id="GGE30999.1"/>
    </source>
</evidence>
<feature type="domain" description="Rieske" evidence="7">
    <location>
        <begin position="4"/>
        <end position="119"/>
    </location>
</feature>
<evidence type="ECO:0000313" key="9">
    <source>
        <dbReference type="Proteomes" id="UP000602745"/>
    </source>
</evidence>
<accession>A0A8J2YFQ9</accession>
<keyword evidence="3" id="KW-0408">Iron</keyword>
<dbReference type="PANTHER" id="PTHR21496">
    <property type="entry name" value="FERREDOXIN-RELATED"/>
    <property type="match status" value="1"/>
</dbReference>
<keyword evidence="1" id="KW-0001">2Fe-2S</keyword>
<keyword evidence="4" id="KW-0411">Iron-sulfur</keyword>
<dbReference type="CDD" id="cd03467">
    <property type="entry name" value="Rieske"/>
    <property type="match status" value="1"/>
</dbReference>
<sequence>MSEVCVGRREDIPDGGACILEVDNLEIGVIHHEGQFYAYRNLCPHQGGPACEGVRMAAVVDDVDAQNLFQGQKFNSSEMHIVCPWHGYEYRLSDGVNVCDARLRLKKFEVTERDGHLYVTI</sequence>
<evidence type="ECO:0000256" key="6">
    <source>
        <dbReference type="ARBA" id="ARBA00038001"/>
    </source>
</evidence>
<comment type="caution">
    <text evidence="8">The sequence shown here is derived from an EMBL/GenBank/DDBJ whole genome shotgun (WGS) entry which is preliminary data.</text>
</comment>
<organism evidence="8 9">
    <name type="scientific">Agaricicola taiwanensis</name>
    <dbReference type="NCBI Taxonomy" id="591372"/>
    <lineage>
        <taxon>Bacteria</taxon>
        <taxon>Pseudomonadati</taxon>
        <taxon>Pseudomonadota</taxon>
        <taxon>Alphaproteobacteria</taxon>
        <taxon>Rhodobacterales</taxon>
        <taxon>Paracoccaceae</taxon>
        <taxon>Agaricicola</taxon>
    </lineage>
</organism>
<evidence type="ECO:0000256" key="2">
    <source>
        <dbReference type="ARBA" id="ARBA00022723"/>
    </source>
</evidence>
<dbReference type="AlphaFoldDB" id="A0A8J2YFQ9"/>
<dbReference type="PANTHER" id="PTHR21496:SF0">
    <property type="entry name" value="RIESKE DOMAIN-CONTAINING PROTEIN"/>
    <property type="match status" value="1"/>
</dbReference>
<keyword evidence="2" id="KW-0479">Metal-binding</keyword>
<proteinExistence type="inferred from homology"/>
<evidence type="ECO:0000259" key="7">
    <source>
        <dbReference type="PROSITE" id="PS51296"/>
    </source>
</evidence>
<evidence type="ECO:0000256" key="4">
    <source>
        <dbReference type="ARBA" id="ARBA00023014"/>
    </source>
</evidence>
<dbReference type="SUPFAM" id="SSF50022">
    <property type="entry name" value="ISP domain"/>
    <property type="match status" value="1"/>
</dbReference>
<dbReference type="Gene3D" id="2.102.10.10">
    <property type="entry name" value="Rieske [2Fe-2S] iron-sulphur domain"/>
    <property type="match status" value="1"/>
</dbReference>
<dbReference type="InterPro" id="IPR017941">
    <property type="entry name" value="Rieske_2Fe-2S"/>
</dbReference>
<evidence type="ECO:0000256" key="3">
    <source>
        <dbReference type="ARBA" id="ARBA00023004"/>
    </source>
</evidence>
<dbReference type="PROSITE" id="PS51296">
    <property type="entry name" value="RIESKE"/>
    <property type="match status" value="1"/>
</dbReference>
<dbReference type="InterPro" id="IPR036922">
    <property type="entry name" value="Rieske_2Fe-2S_sf"/>
</dbReference>
<comment type="cofactor">
    <cofactor evidence="5">
        <name>[2Fe-2S] cluster</name>
        <dbReference type="ChEBI" id="CHEBI:190135"/>
    </cofactor>
</comment>
<dbReference type="GO" id="GO:0051537">
    <property type="term" value="F:2 iron, 2 sulfur cluster binding"/>
    <property type="evidence" value="ECO:0007669"/>
    <property type="project" value="UniProtKB-KW"/>
</dbReference>